<organism evidence="2 3">
    <name type="scientific">Mycolicibacterium iranicum</name>
    <name type="common">Mycobacterium iranicum</name>
    <dbReference type="NCBI Taxonomy" id="912594"/>
    <lineage>
        <taxon>Bacteria</taxon>
        <taxon>Bacillati</taxon>
        <taxon>Actinomycetota</taxon>
        <taxon>Actinomycetes</taxon>
        <taxon>Mycobacteriales</taxon>
        <taxon>Mycobacteriaceae</taxon>
        <taxon>Mycolicibacterium</taxon>
    </lineage>
</organism>
<gene>
    <name evidence="2" type="ORF">FHR72_001138</name>
</gene>
<dbReference type="AlphaFoldDB" id="A0A839Q5M1"/>
<sequence>MSVLDAFLSTWLGARTTFGVGTPESGDVFDQSEQVSRLRDDLDAAIPDEHWSGTAASQYARVHAEHRRIVGAFGSLDQRLSAQVDRSAQVVTHGRIDLAAARQWVVDAAALVPNSSAGQHMLSPIVSAGLDRVVELVTRANSDLRSVADDIRKIGAEYQALGTGRRFSGEAAGDEEVQPFDVPQAPPPTSYPIHDVIAEARDLDGNHVLLRRGYCDATTQRGFGWDKAYWRHHVVNPNVFTDVISHSRPVSNDNGTLLYEVPINRVHCTKGFLGLPHCQDTGESVTMRIVVNVNEGRPDIPDGGQKGVISMYPLAGGSGVVELQPGCSLIPPWVNNNVPIN</sequence>
<proteinExistence type="predicted"/>
<accession>A0A839Q5M1</accession>
<reference evidence="2 3" key="1">
    <citation type="submission" date="2020-08" db="EMBL/GenBank/DDBJ databases">
        <title>The Agave Microbiome: Exploring the role of microbial communities in plant adaptations to desert environments.</title>
        <authorList>
            <person name="Partida-Martinez L.P."/>
        </authorList>
    </citation>
    <scope>NUCLEOTIDE SEQUENCE [LARGE SCALE GENOMIC DNA]</scope>
    <source>
        <strain evidence="2 3">AT2.18</strain>
    </source>
</reference>
<name>A0A839Q5M1_MYCIR</name>
<dbReference type="Pfam" id="PF18879">
    <property type="entry name" value="EspA_EspE"/>
    <property type="match status" value="1"/>
</dbReference>
<protein>
    <recommendedName>
        <fullName evidence="1">ESX-1 secretion-associated protein EspA/EspE-like domain-containing protein</fullName>
    </recommendedName>
</protein>
<dbReference type="Proteomes" id="UP000550501">
    <property type="component" value="Unassembled WGS sequence"/>
</dbReference>
<comment type="caution">
    <text evidence="2">The sequence shown here is derived from an EMBL/GenBank/DDBJ whole genome shotgun (WGS) entry which is preliminary data.</text>
</comment>
<dbReference type="InterPro" id="IPR043796">
    <property type="entry name" value="ESX-1_EspA/EspE-like"/>
</dbReference>
<dbReference type="EMBL" id="JACHVU010000002">
    <property type="protein sequence ID" value="MBB2989675.1"/>
    <property type="molecule type" value="Genomic_DNA"/>
</dbReference>
<evidence type="ECO:0000259" key="1">
    <source>
        <dbReference type="Pfam" id="PF18879"/>
    </source>
</evidence>
<dbReference type="RefSeq" id="WP_183466948.1">
    <property type="nucleotide sequence ID" value="NZ_JACHVU010000002.1"/>
</dbReference>
<evidence type="ECO:0000313" key="2">
    <source>
        <dbReference type="EMBL" id="MBB2989675.1"/>
    </source>
</evidence>
<evidence type="ECO:0000313" key="3">
    <source>
        <dbReference type="Proteomes" id="UP000550501"/>
    </source>
</evidence>
<keyword evidence="3" id="KW-1185">Reference proteome</keyword>
<feature type="domain" description="ESX-1 secretion-associated protein EspA/EspE-like" evidence="1">
    <location>
        <begin position="18"/>
        <end position="99"/>
    </location>
</feature>